<sequence>MDPALLVPRSARMLAAGRPAEALELADQVLEGPVSSLSPSFSGVIPSSRGLVGGRSMALRFPFHTGALTVKIGALTLLGLKKELYGMAHFIGDYLGVSAMGASHNQAAIINASIASGAAISGTGEDSAPFLGGGVNGPATVNGRLRRGLSSVPVYSCQLGPPTGVGGVDVGAAPLSISPATEPFPGQSLAWYAIGCYYLACAGHLIYPGQTKAAYIRGTRTRSCSERYSALSSLAFMSGVAIIQQQQGRSADQGESRPVNGSTGANVTEGIAGFPIPPAAERALTEARRWLAKCTWTASRSVDAWVAFAHTFILAREWESATRALYMALSLAGLGGGEAAISAGHGNDPQSRYDARKPASSLSQAALVPLVSLGGVYLRMGNLPMSKDCFDSAVRYLTVGRSADECAEVLLRLGQRGARGDSSTEQRQIKYCLGVNPILLNEL</sequence>
<keyword evidence="2" id="KW-1185">Reference proteome</keyword>
<dbReference type="Proteomes" id="UP001145114">
    <property type="component" value="Unassembled WGS sequence"/>
</dbReference>
<protein>
    <submittedName>
        <fullName evidence="1">Uncharacterized protein</fullName>
    </submittedName>
</protein>
<dbReference type="EMBL" id="JAMZIH010007049">
    <property type="protein sequence ID" value="KAJ1673357.1"/>
    <property type="molecule type" value="Genomic_DNA"/>
</dbReference>
<evidence type="ECO:0000313" key="1">
    <source>
        <dbReference type="EMBL" id="KAJ1673357.1"/>
    </source>
</evidence>
<evidence type="ECO:0000313" key="2">
    <source>
        <dbReference type="Proteomes" id="UP001145114"/>
    </source>
</evidence>
<reference evidence="1" key="1">
    <citation type="submission" date="2022-06" db="EMBL/GenBank/DDBJ databases">
        <title>Phylogenomic reconstructions and comparative analyses of Kickxellomycotina fungi.</title>
        <authorList>
            <person name="Reynolds N.K."/>
            <person name="Stajich J.E."/>
            <person name="Barry K."/>
            <person name="Grigoriev I.V."/>
            <person name="Crous P."/>
            <person name="Smith M.E."/>
        </authorList>
    </citation>
    <scope>NUCLEOTIDE SEQUENCE</scope>
    <source>
        <strain evidence="1">RSA 2271</strain>
    </source>
</reference>
<comment type="caution">
    <text evidence="1">The sequence shown here is derived from an EMBL/GenBank/DDBJ whole genome shotgun (WGS) entry which is preliminary data.</text>
</comment>
<proteinExistence type="predicted"/>
<name>A0ACC1HAB4_9FUNG</name>
<gene>
    <name evidence="1" type="ORF">EV182_005395</name>
</gene>
<organism evidence="1 2">
    <name type="scientific">Spiromyces aspiralis</name>
    <dbReference type="NCBI Taxonomy" id="68401"/>
    <lineage>
        <taxon>Eukaryota</taxon>
        <taxon>Fungi</taxon>
        <taxon>Fungi incertae sedis</taxon>
        <taxon>Zoopagomycota</taxon>
        <taxon>Kickxellomycotina</taxon>
        <taxon>Kickxellomycetes</taxon>
        <taxon>Kickxellales</taxon>
        <taxon>Kickxellaceae</taxon>
        <taxon>Spiromyces</taxon>
    </lineage>
</organism>
<feature type="non-terminal residue" evidence="1">
    <location>
        <position position="443"/>
    </location>
</feature>
<accession>A0ACC1HAB4</accession>